<sequence length="225" mass="24542">MTSNTLWTFFVANQGNSSGNRRRPQSESAYAAASRQRKPQQVARRHPPEIYRRRRVAAIAIVVFLLVLVVFLAGACGPGPTRSLQGDQLGPDPEESAEQYQTRAAESVEDARRETYALVTFDPAVDAQTAAQAVDAAERVNAVIAQDDFRPIELPEPTDGETRVDVLTRAIAKEKINSVIIYEDGKTLEEIAQGADIFAVEAAPHDAAWGGFGIRPLISEQAGQR</sequence>
<keyword evidence="2" id="KW-0472">Membrane</keyword>
<keyword evidence="2" id="KW-0812">Transmembrane</keyword>
<evidence type="ECO:0000256" key="2">
    <source>
        <dbReference type="SAM" id="Phobius"/>
    </source>
</evidence>
<proteinExistence type="predicted"/>
<feature type="region of interest" description="Disordered" evidence="1">
    <location>
        <begin position="82"/>
        <end position="106"/>
    </location>
</feature>
<accession>A0ABN0AI23</accession>
<dbReference type="EMBL" id="ADNS01000001">
    <property type="protein sequence ID" value="EFG82535.1"/>
    <property type="molecule type" value="Genomic_DNA"/>
</dbReference>
<reference evidence="3 4" key="1">
    <citation type="submission" date="2010-04" db="EMBL/GenBank/DDBJ databases">
        <authorList>
            <person name="Weinstock G."/>
            <person name="Sodergren E."/>
            <person name="Clifton S."/>
            <person name="Fulton L."/>
            <person name="Fulton B."/>
            <person name="Courtney L."/>
            <person name="Fronick C."/>
            <person name="Harrison M."/>
            <person name="Strong C."/>
            <person name="Farmer C."/>
            <person name="Delahaunty K."/>
            <person name="Markovic C."/>
            <person name="Hall O."/>
            <person name="Minx P."/>
            <person name="Tomlinson C."/>
            <person name="Mitreva M."/>
            <person name="Hou S."/>
            <person name="Wollam A."/>
            <person name="Pepin K.H."/>
            <person name="Johnson M."/>
            <person name="Bhonagiri V."/>
            <person name="Zhang X."/>
            <person name="Suruliraj S."/>
            <person name="Warren W."/>
            <person name="Chinwalla A."/>
            <person name="Mardis E.R."/>
            <person name="Wilson R.K."/>
        </authorList>
    </citation>
    <scope>NUCLEOTIDE SEQUENCE [LARGE SCALE GENOMIC DNA]</scope>
    <source>
        <strain evidence="3 4">DSM 20306</strain>
    </source>
</reference>
<name>A0ABN0AI23_CORAM</name>
<comment type="caution">
    <text evidence="3">The sequence shown here is derived from an EMBL/GenBank/DDBJ whole genome shotgun (WGS) entry which is preliminary data.</text>
</comment>
<evidence type="ECO:0000313" key="3">
    <source>
        <dbReference type="EMBL" id="EFG82535.1"/>
    </source>
</evidence>
<organism evidence="3 4">
    <name type="scientific">Corynebacterium ammoniagenes DSM 20306</name>
    <dbReference type="NCBI Taxonomy" id="649754"/>
    <lineage>
        <taxon>Bacteria</taxon>
        <taxon>Bacillati</taxon>
        <taxon>Actinomycetota</taxon>
        <taxon>Actinomycetes</taxon>
        <taxon>Mycobacteriales</taxon>
        <taxon>Corynebacteriaceae</taxon>
        <taxon>Corynebacterium</taxon>
    </lineage>
</organism>
<feature type="region of interest" description="Disordered" evidence="1">
    <location>
        <begin position="14"/>
        <end position="47"/>
    </location>
</feature>
<dbReference type="Proteomes" id="UP000006015">
    <property type="component" value="Unassembled WGS sequence"/>
</dbReference>
<feature type="transmembrane region" description="Helical" evidence="2">
    <location>
        <begin position="56"/>
        <end position="75"/>
    </location>
</feature>
<evidence type="ECO:0000256" key="1">
    <source>
        <dbReference type="SAM" id="MobiDB-lite"/>
    </source>
</evidence>
<evidence type="ECO:0000313" key="4">
    <source>
        <dbReference type="Proteomes" id="UP000006015"/>
    </source>
</evidence>
<keyword evidence="2" id="KW-1133">Transmembrane helix</keyword>
<protein>
    <submittedName>
        <fullName evidence="3">Uncharacterized protein</fullName>
    </submittedName>
</protein>
<keyword evidence="4" id="KW-1185">Reference proteome</keyword>
<gene>
    <name evidence="3" type="ORF">HMPREF0281_00065</name>
</gene>